<sequence length="177" mass="19539">MDVDASSEEPPNKVRKTSEELAARDISNKATTFTAEVGYNRKKLPHLLAFVKDESNVCVFNRDGRYNKKKTNGKEIASRSRQRPNSAGFKYVKKEAISDNEDVVEVENSESDGEVTICENPDIISLSSSTSSSRSLITTFVTLTEDDDSEDKLAIFDPPDVDTPTSLTANQQTVAKL</sequence>
<accession>A0AC34GUR8</accession>
<evidence type="ECO:0000313" key="1">
    <source>
        <dbReference type="Proteomes" id="UP000887579"/>
    </source>
</evidence>
<name>A0AC34GUR8_9BILA</name>
<protein>
    <submittedName>
        <fullName evidence="2">Uncharacterized protein</fullName>
    </submittedName>
</protein>
<evidence type="ECO:0000313" key="2">
    <source>
        <dbReference type="WBParaSite" id="ES5_v2.g8395.t1"/>
    </source>
</evidence>
<reference evidence="2" key="1">
    <citation type="submission" date="2022-11" db="UniProtKB">
        <authorList>
            <consortium name="WormBaseParasite"/>
        </authorList>
    </citation>
    <scope>IDENTIFICATION</scope>
</reference>
<dbReference type="Proteomes" id="UP000887579">
    <property type="component" value="Unplaced"/>
</dbReference>
<dbReference type="WBParaSite" id="ES5_v2.g8395.t1">
    <property type="protein sequence ID" value="ES5_v2.g8395.t1"/>
    <property type="gene ID" value="ES5_v2.g8395"/>
</dbReference>
<proteinExistence type="predicted"/>
<organism evidence="1 2">
    <name type="scientific">Panagrolaimus sp. ES5</name>
    <dbReference type="NCBI Taxonomy" id="591445"/>
    <lineage>
        <taxon>Eukaryota</taxon>
        <taxon>Metazoa</taxon>
        <taxon>Ecdysozoa</taxon>
        <taxon>Nematoda</taxon>
        <taxon>Chromadorea</taxon>
        <taxon>Rhabditida</taxon>
        <taxon>Tylenchina</taxon>
        <taxon>Panagrolaimomorpha</taxon>
        <taxon>Panagrolaimoidea</taxon>
        <taxon>Panagrolaimidae</taxon>
        <taxon>Panagrolaimus</taxon>
    </lineage>
</organism>